<keyword evidence="2" id="KW-1185">Reference proteome</keyword>
<evidence type="ECO:0000313" key="1">
    <source>
        <dbReference type="EMBL" id="MCH6472533.1"/>
    </source>
</evidence>
<comment type="caution">
    <text evidence="1">The sequence shown here is derived from an EMBL/GenBank/DDBJ whole genome shotgun (WGS) entry which is preliminary data.</text>
</comment>
<name>A0ABS9U752_9MICC</name>
<sequence length="59" mass="6538">MTGEGFDVAFVQLQLGHEHAATTSGYTMPSPDYQRLALERAHERTIQAALGLQAQRRNP</sequence>
<protein>
    <recommendedName>
        <fullName evidence="3">Integrase</fullName>
    </recommendedName>
</protein>
<proteinExistence type="predicted"/>
<dbReference type="EMBL" id="JAKZBV010000002">
    <property type="protein sequence ID" value="MCH6472533.1"/>
    <property type="molecule type" value="Genomic_DNA"/>
</dbReference>
<dbReference type="SUPFAM" id="SSF56349">
    <property type="entry name" value="DNA breaking-rejoining enzymes"/>
    <property type="match status" value="1"/>
</dbReference>
<organism evidence="1 2">
    <name type="scientific">Sinomonas terrae</name>
    <dbReference type="NCBI Taxonomy" id="2908838"/>
    <lineage>
        <taxon>Bacteria</taxon>
        <taxon>Bacillati</taxon>
        <taxon>Actinomycetota</taxon>
        <taxon>Actinomycetes</taxon>
        <taxon>Micrococcales</taxon>
        <taxon>Micrococcaceae</taxon>
        <taxon>Sinomonas</taxon>
    </lineage>
</organism>
<accession>A0ABS9U752</accession>
<dbReference type="Proteomes" id="UP001202922">
    <property type="component" value="Unassembled WGS sequence"/>
</dbReference>
<dbReference type="InterPro" id="IPR011010">
    <property type="entry name" value="DNA_brk_join_enz"/>
</dbReference>
<gene>
    <name evidence="1" type="ORF">L0M17_21670</name>
</gene>
<evidence type="ECO:0008006" key="3">
    <source>
        <dbReference type="Google" id="ProtNLM"/>
    </source>
</evidence>
<evidence type="ECO:0000313" key="2">
    <source>
        <dbReference type="Proteomes" id="UP001202922"/>
    </source>
</evidence>
<reference evidence="1 2" key="1">
    <citation type="submission" date="2022-03" db="EMBL/GenBank/DDBJ databases">
        <title>Sinomonas sp. isolated from a soil.</title>
        <authorList>
            <person name="Han J."/>
            <person name="Kim D.-U."/>
        </authorList>
    </citation>
    <scope>NUCLEOTIDE SEQUENCE [LARGE SCALE GENOMIC DNA]</scope>
    <source>
        <strain evidence="1 2">5-5</strain>
    </source>
</reference>